<keyword evidence="3" id="KW-1185">Reference proteome</keyword>
<comment type="caution">
    <text evidence="2">The sequence shown here is derived from an EMBL/GenBank/DDBJ whole genome shotgun (WGS) entry which is preliminary data.</text>
</comment>
<sequence>MSLVLTRNILTRFPVTVLLLVLLSTGFVYVNTAWGLLGVERDEDDSFVQRWYPWDCPGRFLVIVPTGLTGIANGNATRFMHTVR</sequence>
<proteinExistence type="predicted"/>
<gene>
    <name evidence="2" type="ORF">AFUS01_LOCUS38961</name>
</gene>
<keyword evidence="1" id="KW-0472">Membrane</keyword>
<keyword evidence="1" id="KW-0812">Transmembrane</keyword>
<evidence type="ECO:0000256" key="1">
    <source>
        <dbReference type="SAM" id="Phobius"/>
    </source>
</evidence>
<keyword evidence="1" id="KW-1133">Transmembrane helix</keyword>
<accession>A0A8J2PUY1</accession>
<name>A0A8J2PUY1_9HEXA</name>
<dbReference type="Proteomes" id="UP000708208">
    <property type="component" value="Unassembled WGS sequence"/>
</dbReference>
<feature type="transmembrane region" description="Helical" evidence="1">
    <location>
        <begin position="12"/>
        <end position="37"/>
    </location>
</feature>
<organism evidence="2 3">
    <name type="scientific">Allacma fusca</name>
    <dbReference type="NCBI Taxonomy" id="39272"/>
    <lineage>
        <taxon>Eukaryota</taxon>
        <taxon>Metazoa</taxon>
        <taxon>Ecdysozoa</taxon>
        <taxon>Arthropoda</taxon>
        <taxon>Hexapoda</taxon>
        <taxon>Collembola</taxon>
        <taxon>Symphypleona</taxon>
        <taxon>Sminthuridae</taxon>
        <taxon>Allacma</taxon>
    </lineage>
</organism>
<evidence type="ECO:0000313" key="3">
    <source>
        <dbReference type="Proteomes" id="UP000708208"/>
    </source>
</evidence>
<dbReference type="EMBL" id="CAJVCH010550048">
    <property type="protein sequence ID" value="CAG7829077.1"/>
    <property type="molecule type" value="Genomic_DNA"/>
</dbReference>
<reference evidence="2" key="1">
    <citation type="submission" date="2021-06" db="EMBL/GenBank/DDBJ databases">
        <authorList>
            <person name="Hodson N. C."/>
            <person name="Mongue J. A."/>
            <person name="Jaron S. K."/>
        </authorList>
    </citation>
    <scope>NUCLEOTIDE SEQUENCE</scope>
</reference>
<protein>
    <submittedName>
        <fullName evidence="2">Uncharacterized protein</fullName>
    </submittedName>
</protein>
<evidence type="ECO:0000313" key="2">
    <source>
        <dbReference type="EMBL" id="CAG7829077.1"/>
    </source>
</evidence>
<dbReference type="AlphaFoldDB" id="A0A8J2PUY1"/>